<feature type="region of interest" description="Disordered" evidence="7">
    <location>
        <begin position="1"/>
        <end position="302"/>
    </location>
</feature>
<comment type="caution">
    <text evidence="8">The sequence shown here is derived from an EMBL/GenBank/DDBJ whole genome shotgun (WGS) entry which is preliminary data.</text>
</comment>
<feature type="compositionally biased region" description="Basic and acidic residues" evidence="7">
    <location>
        <begin position="145"/>
        <end position="164"/>
    </location>
</feature>
<evidence type="ECO:0000256" key="4">
    <source>
        <dbReference type="ARBA" id="ARBA00023212"/>
    </source>
</evidence>
<name>A0A6A3EXX5_9STRA</name>
<feature type="compositionally biased region" description="Basic and acidic residues" evidence="7">
    <location>
        <begin position="42"/>
        <end position="63"/>
    </location>
</feature>
<evidence type="ECO:0000313" key="12">
    <source>
        <dbReference type="EMBL" id="KAE9143234.1"/>
    </source>
</evidence>
<dbReference type="InterPro" id="IPR010796">
    <property type="entry name" value="C2_B9-type_dom"/>
</dbReference>
<dbReference type="Proteomes" id="UP000440732">
    <property type="component" value="Unassembled WGS sequence"/>
</dbReference>
<dbReference type="GO" id="GO:0060271">
    <property type="term" value="P:cilium assembly"/>
    <property type="evidence" value="ECO:0007669"/>
    <property type="project" value="TreeGrafter"/>
</dbReference>
<keyword evidence="3" id="KW-0970">Cilium biogenesis/degradation</keyword>
<evidence type="ECO:0000256" key="5">
    <source>
        <dbReference type="ARBA" id="ARBA00023273"/>
    </source>
</evidence>
<evidence type="ECO:0000313" key="22">
    <source>
        <dbReference type="Proteomes" id="UP000441208"/>
    </source>
</evidence>
<evidence type="ECO:0000313" key="21">
    <source>
        <dbReference type="Proteomes" id="UP000440732"/>
    </source>
</evidence>
<evidence type="ECO:0000313" key="19">
    <source>
        <dbReference type="Proteomes" id="UP000437068"/>
    </source>
</evidence>
<sequence>MLKKLASPKKRAQPSGAGAGSFDAPDAAGTVAKSPKKKKEPKPKPPKEPKEKKNKTKQKEKTETGPFGLGDATPAIATAAPVSDEAKETGIAAVATAEAKTPSPRKSIARAFRRKTLFDQDNAPEAKSPTKKPLASPKKALMKLPKPEKKTKPVTKKQEAKAPDEAIDPNAVATAATEKDPLTPSKPDAGESPKRKSRWKMPDMKPHKAPNNQKETIHDEEKAADSTTKPPLSPNSDNNASRENSPSPRVRGKRGKPDKRKLPTVESSSSGSEEENQTNVLSPLRRHKPDPDDTLPIPESPYNPSRVLKRLAQLDVPPAYQPEVHLIGEIVSGHGFGAIGGLTCKWRVEYGSRWSHIAGDQFGQTQLDYPSTAPWTSDPDVAVWAHPIDLHFATSAFQGWPKLMVQVWRADSSMKLHVVGYGFVPVPFAAGQHKLWISLWRPLGTTKEELDVHLLGRTPELKSDDVLFNAAWSERCRLRTVSTGRVLVHIGVLLRHFQAGVIEA</sequence>
<proteinExistence type="predicted"/>
<evidence type="ECO:0000313" key="20">
    <source>
        <dbReference type="Proteomes" id="UP000440367"/>
    </source>
</evidence>
<feature type="compositionally biased region" description="Polar residues" evidence="7">
    <location>
        <begin position="225"/>
        <end position="247"/>
    </location>
</feature>
<evidence type="ECO:0000313" key="11">
    <source>
        <dbReference type="EMBL" id="KAE9108199.1"/>
    </source>
</evidence>
<dbReference type="PANTHER" id="PTHR12968:SF2">
    <property type="entry name" value="B9 DOMAIN-CONTAINING PROTEIN 2"/>
    <property type="match status" value="1"/>
</dbReference>
<dbReference type="PANTHER" id="PTHR12968">
    <property type="entry name" value="B9 DOMAIN-CONTAINING"/>
    <property type="match status" value="1"/>
</dbReference>
<accession>A0A6A3EXX5</accession>
<evidence type="ECO:0000313" key="16">
    <source>
        <dbReference type="EMBL" id="KAE9306900.1"/>
    </source>
</evidence>
<gene>
    <name evidence="16" type="ORF">PF001_g11884</name>
    <name evidence="15" type="ORF">PF002_g13900</name>
    <name evidence="14" type="ORF">PF004_g11852</name>
    <name evidence="13" type="ORF">PF005_g12481</name>
    <name evidence="12" type="ORF">PF006_g11714</name>
    <name evidence="11" type="ORF">PF007_g12749</name>
    <name evidence="8" type="ORF">PF009_g13708</name>
    <name evidence="10" type="ORF">PF010_g12217</name>
    <name evidence="9" type="ORF">PF011_g11458</name>
</gene>
<evidence type="ECO:0000313" key="13">
    <source>
        <dbReference type="EMBL" id="KAE9207734.1"/>
    </source>
</evidence>
<dbReference type="Proteomes" id="UP000429523">
    <property type="component" value="Unassembled WGS sequence"/>
</dbReference>
<keyword evidence="18" id="KW-1185">Reference proteome</keyword>
<evidence type="ECO:0000256" key="3">
    <source>
        <dbReference type="ARBA" id="ARBA00022794"/>
    </source>
</evidence>
<evidence type="ECO:0000256" key="1">
    <source>
        <dbReference type="ARBA" id="ARBA00004120"/>
    </source>
</evidence>
<feature type="compositionally biased region" description="Basic residues" evidence="7">
    <location>
        <begin position="250"/>
        <end position="259"/>
    </location>
</feature>
<keyword evidence="4" id="KW-0206">Cytoskeleton</keyword>
<organism evidence="8 17">
    <name type="scientific">Phytophthora fragariae</name>
    <dbReference type="NCBI Taxonomy" id="53985"/>
    <lineage>
        <taxon>Eukaryota</taxon>
        <taxon>Sar</taxon>
        <taxon>Stramenopiles</taxon>
        <taxon>Oomycota</taxon>
        <taxon>Peronosporomycetes</taxon>
        <taxon>Peronosporales</taxon>
        <taxon>Peronosporaceae</taxon>
        <taxon>Phytophthora</taxon>
    </lineage>
</organism>
<keyword evidence="2" id="KW-0963">Cytoplasm</keyword>
<dbReference type="EMBL" id="QXGE01000645">
    <property type="protein sequence ID" value="KAE9306900.1"/>
    <property type="molecule type" value="Genomic_DNA"/>
</dbReference>
<dbReference type="EMBL" id="QXFX01000675">
    <property type="protein sequence ID" value="KAE9107576.1"/>
    <property type="molecule type" value="Genomic_DNA"/>
</dbReference>
<evidence type="ECO:0000313" key="8">
    <source>
        <dbReference type="EMBL" id="KAE8936360.1"/>
    </source>
</evidence>
<dbReference type="OrthoDB" id="184109at2759"/>
<feature type="compositionally biased region" description="Basic residues" evidence="7">
    <location>
        <begin position="1"/>
        <end position="12"/>
    </location>
</feature>
<dbReference type="Proteomes" id="UP000441208">
    <property type="component" value="Unassembled WGS sequence"/>
</dbReference>
<evidence type="ECO:0000256" key="2">
    <source>
        <dbReference type="ARBA" id="ARBA00022490"/>
    </source>
</evidence>
<feature type="compositionally biased region" description="Basic and acidic residues" evidence="7">
    <location>
        <begin position="188"/>
        <end position="206"/>
    </location>
</feature>
<feature type="compositionally biased region" description="Basic and acidic residues" evidence="7">
    <location>
        <begin position="215"/>
        <end position="224"/>
    </location>
</feature>
<dbReference type="EMBL" id="QXFW01000637">
    <property type="protein sequence ID" value="KAE9006699.1"/>
    <property type="molecule type" value="Genomic_DNA"/>
</dbReference>
<evidence type="ECO:0000313" key="25">
    <source>
        <dbReference type="Proteomes" id="UP000488956"/>
    </source>
</evidence>
<dbReference type="Proteomes" id="UP000433483">
    <property type="component" value="Unassembled WGS sequence"/>
</dbReference>
<dbReference type="EMBL" id="QXGD01000722">
    <property type="protein sequence ID" value="KAE9227150.1"/>
    <property type="molecule type" value="Genomic_DNA"/>
</dbReference>
<dbReference type="Proteomes" id="UP000476176">
    <property type="component" value="Unassembled WGS sequence"/>
</dbReference>
<dbReference type="Pfam" id="PF07162">
    <property type="entry name" value="B9-C2"/>
    <property type="match status" value="1"/>
</dbReference>
<keyword evidence="5" id="KW-0966">Cell projection</keyword>
<dbReference type="GO" id="GO:0036038">
    <property type="term" value="C:MKS complex"/>
    <property type="evidence" value="ECO:0007669"/>
    <property type="project" value="TreeGrafter"/>
</dbReference>
<dbReference type="EMBL" id="QXGC01000660">
    <property type="protein sequence ID" value="KAE9225730.1"/>
    <property type="molecule type" value="Genomic_DNA"/>
</dbReference>
<dbReference type="PROSITE" id="PS51381">
    <property type="entry name" value="C2_B9"/>
    <property type="match status" value="1"/>
</dbReference>
<evidence type="ECO:0000313" key="17">
    <source>
        <dbReference type="Proteomes" id="UP000429523"/>
    </source>
</evidence>
<evidence type="ECO:0000313" key="10">
    <source>
        <dbReference type="EMBL" id="KAE9107576.1"/>
    </source>
</evidence>
<dbReference type="Proteomes" id="UP000460718">
    <property type="component" value="Unassembled WGS sequence"/>
</dbReference>
<dbReference type="EMBL" id="QXGF01000725">
    <property type="protein sequence ID" value="KAE8936360.1"/>
    <property type="molecule type" value="Genomic_DNA"/>
</dbReference>
<dbReference type="EMBL" id="QXGA01000634">
    <property type="protein sequence ID" value="KAE9143234.1"/>
    <property type="molecule type" value="Genomic_DNA"/>
</dbReference>
<evidence type="ECO:0000313" key="14">
    <source>
        <dbReference type="EMBL" id="KAE9225730.1"/>
    </source>
</evidence>
<evidence type="ECO:0000313" key="24">
    <source>
        <dbReference type="Proteomes" id="UP000476176"/>
    </source>
</evidence>
<dbReference type="Proteomes" id="UP000437068">
    <property type="component" value="Unassembled WGS sequence"/>
</dbReference>
<dbReference type="AlphaFoldDB" id="A0A6A3EXX5"/>
<comment type="subcellular location">
    <subcellularLocation>
        <location evidence="1">Cytoplasm</location>
        <location evidence="1">Cytoskeleton</location>
        <location evidence="1">Cilium basal body</location>
    </subcellularLocation>
</comment>
<evidence type="ECO:0000313" key="15">
    <source>
        <dbReference type="EMBL" id="KAE9227150.1"/>
    </source>
</evidence>
<evidence type="ECO:0000256" key="6">
    <source>
        <dbReference type="ARBA" id="ARBA00039272"/>
    </source>
</evidence>
<dbReference type="Proteomes" id="UP000488956">
    <property type="component" value="Unassembled WGS sequence"/>
</dbReference>
<dbReference type="EMBL" id="QXGB01000663">
    <property type="protein sequence ID" value="KAE9207734.1"/>
    <property type="molecule type" value="Genomic_DNA"/>
</dbReference>
<evidence type="ECO:0000313" key="18">
    <source>
        <dbReference type="Proteomes" id="UP000433483"/>
    </source>
</evidence>
<evidence type="ECO:0000313" key="23">
    <source>
        <dbReference type="Proteomes" id="UP000460718"/>
    </source>
</evidence>
<evidence type="ECO:0000313" key="9">
    <source>
        <dbReference type="EMBL" id="KAE9006699.1"/>
    </source>
</evidence>
<reference evidence="17 18" key="1">
    <citation type="submission" date="2018-08" db="EMBL/GenBank/DDBJ databases">
        <title>Genomic investigation of the strawberry pathogen Phytophthora fragariae indicates pathogenicity is determined by transcriptional variation in three key races.</title>
        <authorList>
            <person name="Adams T.M."/>
            <person name="Armitage A.D."/>
            <person name="Sobczyk M.K."/>
            <person name="Bates H.J."/>
            <person name="Dunwell J.M."/>
            <person name="Nellist C.F."/>
            <person name="Harrison R.J."/>
        </authorList>
    </citation>
    <scope>NUCLEOTIDE SEQUENCE [LARGE SCALE GENOMIC DNA]</scope>
    <source>
        <strain evidence="16 19">A4</strain>
        <strain evidence="15 20">BC-1</strain>
        <strain evidence="14 24">BC-23</strain>
        <strain evidence="13 18">NOV-27</strain>
        <strain evidence="12 21">NOV-5</strain>
        <strain evidence="11 22">NOV-71</strain>
        <strain evidence="8 17">NOV-9</strain>
        <strain evidence="10 25">ONT-3</strain>
        <strain evidence="9 23">SCRP245</strain>
    </source>
</reference>
<dbReference type="Proteomes" id="UP000440367">
    <property type="component" value="Unassembled WGS sequence"/>
</dbReference>
<dbReference type="EMBL" id="QXFZ01000681">
    <property type="protein sequence ID" value="KAE9108199.1"/>
    <property type="molecule type" value="Genomic_DNA"/>
</dbReference>
<protein>
    <recommendedName>
        <fullName evidence="6">B9 domain-containing protein 2</fullName>
    </recommendedName>
</protein>
<evidence type="ECO:0000256" key="7">
    <source>
        <dbReference type="SAM" id="MobiDB-lite"/>
    </source>
</evidence>